<feature type="domain" description="C3H1-type" evidence="7">
    <location>
        <begin position="296"/>
        <end position="324"/>
    </location>
</feature>
<evidence type="ECO:0000256" key="4">
    <source>
        <dbReference type="ARBA" id="ARBA00022833"/>
    </source>
</evidence>
<keyword evidence="2" id="KW-0677">Repeat</keyword>
<dbReference type="Gene3D" id="4.10.1000.10">
    <property type="entry name" value="Zinc finger, CCCH-type"/>
    <property type="match status" value="2"/>
</dbReference>
<proteinExistence type="predicted"/>
<name>A0A1D1ZLA1_9ARAE</name>
<keyword evidence="1 5" id="KW-0479">Metal-binding</keyword>
<evidence type="ECO:0000256" key="1">
    <source>
        <dbReference type="ARBA" id="ARBA00022723"/>
    </source>
</evidence>
<dbReference type="InterPro" id="IPR015797">
    <property type="entry name" value="NUDIX_hydrolase-like_dom_sf"/>
</dbReference>
<dbReference type="CDD" id="cd11561">
    <property type="entry name" value="W2_eIF5"/>
    <property type="match status" value="1"/>
</dbReference>
<feature type="compositionally biased region" description="Basic and acidic residues" evidence="6">
    <location>
        <begin position="273"/>
        <end position="283"/>
    </location>
</feature>
<feature type="domain" description="C3H1-type" evidence="7">
    <location>
        <begin position="241"/>
        <end position="269"/>
    </location>
</feature>
<evidence type="ECO:0000256" key="3">
    <source>
        <dbReference type="ARBA" id="ARBA00022771"/>
    </source>
</evidence>
<sequence length="687" mass="79083">MDENKSQPLHVTGILIYRIQRQVEFLLLNDTFSHKKHWTAPKGTVIRQEDEVKCALRNTIETTGLSVKDLRIEEGFRAEITYLSGTRPKRVVYYLAQVSDNARVYTTGEGLNFAWLPLNLAMEKALYKSMQEVIKKASIFIENNKPKNTESSQRSRVDKHQITSDRLDHKMKNLNLAIPLDSQRQAMSEQRLKLRKQRQNQNQSEKNGSGNGNGSVNNSNGLNSGYASPLHSPVMQFENPLYKTRLCERFETEGYCPYGTKCTFAHGTVELRERPSNVEEKTDISPTAKDGPENPLYKTRLCERFMKENFCQYGPKCNFAHGEHELRDRPNATRGDNGSERESPEPPQHQRPTTQQHHTLQHQSEQQHHGRYQHPHHQARLNGVDLEKRTIPVSPGGFRSEIQNGILGRIPMIVNSDLHSTAHNSAHVEESKSETVEEDKKTEEMYEENKVENEHETKEQHNELKGHEENSEVRNNKDSSVTSSTVSKSTSSAKRRVIVSVDEKPWMQVVELSNVELERLGKIKKTDHATSSPDDIIIADLKKFFIQSREQNKSISDEIKEITLIETRKDLSKSTLFNVLLPSMFDDMPLDAVTGDLVQKEKLFKTFIRGSLDQITFLRSWEKYLNTRNNKLLPKAAILFKTIYDKDYVEEDSVLEWYEQAKDTSEVKKKCAVFVDWLKNAEEEEED</sequence>
<reference evidence="10" key="1">
    <citation type="submission" date="2015-07" db="EMBL/GenBank/DDBJ databases">
        <title>Transcriptome Assembly of Anthurium amnicola.</title>
        <authorList>
            <person name="Suzuki J."/>
        </authorList>
    </citation>
    <scope>NUCLEOTIDE SEQUENCE</scope>
</reference>
<dbReference type="Gene3D" id="1.25.40.180">
    <property type="match status" value="1"/>
</dbReference>
<evidence type="ECO:0000259" key="7">
    <source>
        <dbReference type="PROSITE" id="PS50103"/>
    </source>
</evidence>
<dbReference type="InterPro" id="IPR016024">
    <property type="entry name" value="ARM-type_fold"/>
</dbReference>
<evidence type="ECO:0000256" key="6">
    <source>
        <dbReference type="SAM" id="MobiDB-lite"/>
    </source>
</evidence>
<feature type="compositionally biased region" description="Low complexity" evidence="6">
    <location>
        <begin position="479"/>
        <end position="492"/>
    </location>
</feature>
<dbReference type="Pfam" id="PF02020">
    <property type="entry name" value="W2"/>
    <property type="match status" value="1"/>
</dbReference>
<dbReference type="SUPFAM" id="SSF55811">
    <property type="entry name" value="Nudix"/>
    <property type="match status" value="1"/>
</dbReference>
<feature type="region of interest" description="Disordered" evidence="6">
    <location>
        <begin position="273"/>
        <end position="293"/>
    </location>
</feature>
<feature type="compositionally biased region" description="Basic and acidic residues" evidence="6">
    <location>
        <begin position="145"/>
        <end position="171"/>
    </location>
</feature>
<dbReference type="SMART" id="SM00356">
    <property type="entry name" value="ZnF_C3H1"/>
    <property type="match status" value="2"/>
</dbReference>
<feature type="region of interest" description="Disordered" evidence="6">
    <location>
        <begin position="324"/>
        <end position="386"/>
    </location>
</feature>
<feature type="region of interest" description="Disordered" evidence="6">
    <location>
        <begin position="145"/>
        <end position="227"/>
    </location>
</feature>
<feature type="domain" description="Nudix hydrolase" evidence="9">
    <location>
        <begin position="7"/>
        <end position="138"/>
    </location>
</feature>
<dbReference type="InterPro" id="IPR000086">
    <property type="entry name" value="NUDIX_hydrolase_dom"/>
</dbReference>
<keyword evidence="3 5" id="KW-0863">Zinc-finger</keyword>
<evidence type="ECO:0000313" key="10">
    <source>
        <dbReference type="EMBL" id="JAT67764.1"/>
    </source>
</evidence>
<evidence type="ECO:0000256" key="2">
    <source>
        <dbReference type="ARBA" id="ARBA00022737"/>
    </source>
</evidence>
<feature type="zinc finger region" description="C3H1-type" evidence="5">
    <location>
        <begin position="296"/>
        <end position="324"/>
    </location>
</feature>
<dbReference type="PROSITE" id="PS51462">
    <property type="entry name" value="NUDIX"/>
    <property type="match status" value="1"/>
</dbReference>
<accession>A0A1D1ZLA1</accession>
<feature type="compositionally biased region" description="Basic and acidic residues" evidence="6">
    <location>
        <begin position="324"/>
        <end position="344"/>
    </location>
</feature>
<feature type="compositionally biased region" description="Basic and acidic residues" evidence="6">
    <location>
        <begin position="426"/>
        <end position="477"/>
    </location>
</feature>
<dbReference type="FunFam" id="4.10.1000.10:FF:000003">
    <property type="entry name" value="Zinc finger CCCH domain-containing protein"/>
    <property type="match status" value="1"/>
</dbReference>
<feature type="compositionally biased region" description="Low complexity" evidence="6">
    <location>
        <begin position="350"/>
        <end position="364"/>
    </location>
</feature>
<feature type="compositionally biased region" description="Basic residues" evidence="6">
    <location>
        <begin position="369"/>
        <end position="379"/>
    </location>
</feature>
<evidence type="ECO:0000259" key="8">
    <source>
        <dbReference type="PROSITE" id="PS51363"/>
    </source>
</evidence>
<feature type="zinc finger region" description="C3H1-type" evidence="5">
    <location>
        <begin position="241"/>
        <end position="269"/>
    </location>
</feature>
<protein>
    <submittedName>
        <fullName evidence="10">Bis(5'-nucleosyl)-tetraphosphatase [asymmetrical]</fullName>
    </submittedName>
</protein>
<feature type="region of interest" description="Disordered" evidence="6">
    <location>
        <begin position="422"/>
        <end position="494"/>
    </location>
</feature>
<feature type="domain" description="W2" evidence="8">
    <location>
        <begin position="527"/>
        <end position="687"/>
    </location>
</feature>
<dbReference type="EMBL" id="GDJX01000172">
    <property type="protein sequence ID" value="JAT67764.1"/>
    <property type="molecule type" value="Transcribed_RNA"/>
</dbReference>
<dbReference type="InterPro" id="IPR003307">
    <property type="entry name" value="W2_domain"/>
</dbReference>
<dbReference type="GO" id="GO:0003729">
    <property type="term" value="F:mRNA binding"/>
    <property type="evidence" value="ECO:0007669"/>
    <property type="project" value="InterPro"/>
</dbReference>
<dbReference type="InterPro" id="IPR045877">
    <property type="entry name" value="ZFP36-like"/>
</dbReference>
<organism evidence="10">
    <name type="scientific">Anthurium amnicola</name>
    <dbReference type="NCBI Taxonomy" id="1678845"/>
    <lineage>
        <taxon>Eukaryota</taxon>
        <taxon>Viridiplantae</taxon>
        <taxon>Streptophyta</taxon>
        <taxon>Embryophyta</taxon>
        <taxon>Tracheophyta</taxon>
        <taxon>Spermatophyta</taxon>
        <taxon>Magnoliopsida</taxon>
        <taxon>Liliopsida</taxon>
        <taxon>Araceae</taxon>
        <taxon>Pothoideae</taxon>
        <taxon>Potheae</taxon>
        <taxon>Anthurium</taxon>
    </lineage>
</organism>
<dbReference type="PROSITE" id="PS50103">
    <property type="entry name" value="ZF_C3H1"/>
    <property type="match status" value="2"/>
</dbReference>
<dbReference type="SUPFAM" id="SSF48371">
    <property type="entry name" value="ARM repeat"/>
    <property type="match status" value="1"/>
</dbReference>
<dbReference type="PROSITE" id="PS51363">
    <property type="entry name" value="W2"/>
    <property type="match status" value="1"/>
</dbReference>
<gene>
    <name evidence="10" type="primary">Nudt2</name>
    <name evidence="10" type="ORF">g.29606</name>
</gene>
<dbReference type="PANTHER" id="PTHR12547:SF18">
    <property type="entry name" value="PROTEIN TIS11"/>
    <property type="match status" value="1"/>
</dbReference>
<feature type="compositionally biased region" description="Low complexity" evidence="6">
    <location>
        <begin position="199"/>
        <end position="225"/>
    </location>
</feature>
<dbReference type="PANTHER" id="PTHR12547">
    <property type="entry name" value="CCCH ZINC FINGER/TIS11-RELATED"/>
    <property type="match status" value="1"/>
</dbReference>
<dbReference type="GO" id="GO:0010468">
    <property type="term" value="P:regulation of gene expression"/>
    <property type="evidence" value="ECO:0007669"/>
    <property type="project" value="UniProtKB-ARBA"/>
</dbReference>
<dbReference type="InterPro" id="IPR000571">
    <property type="entry name" value="Znf_CCCH"/>
</dbReference>
<dbReference type="SMART" id="SM00515">
    <property type="entry name" value="eIF5C"/>
    <property type="match status" value="1"/>
</dbReference>
<evidence type="ECO:0000256" key="5">
    <source>
        <dbReference type="PROSITE-ProRule" id="PRU00723"/>
    </source>
</evidence>
<dbReference type="Pfam" id="PF00642">
    <property type="entry name" value="zf-CCCH"/>
    <property type="match status" value="2"/>
</dbReference>
<dbReference type="GO" id="GO:0008270">
    <property type="term" value="F:zinc ion binding"/>
    <property type="evidence" value="ECO:0007669"/>
    <property type="project" value="UniProtKB-KW"/>
</dbReference>
<dbReference type="Pfam" id="PF00293">
    <property type="entry name" value="NUDIX"/>
    <property type="match status" value="1"/>
</dbReference>
<keyword evidence="4 5" id="KW-0862">Zinc</keyword>
<dbReference type="FunFam" id="4.10.1000.10:FF:000001">
    <property type="entry name" value="zinc finger CCCH domain-containing protein 15-like"/>
    <property type="match status" value="1"/>
</dbReference>
<dbReference type="Gene3D" id="3.90.79.10">
    <property type="entry name" value="Nucleoside Triphosphate Pyrophosphohydrolase"/>
    <property type="match status" value="1"/>
</dbReference>
<evidence type="ECO:0000259" key="9">
    <source>
        <dbReference type="PROSITE" id="PS51462"/>
    </source>
</evidence>
<dbReference type="GO" id="GO:0051252">
    <property type="term" value="P:regulation of RNA metabolic process"/>
    <property type="evidence" value="ECO:0007669"/>
    <property type="project" value="UniProtKB-ARBA"/>
</dbReference>
<dbReference type="SUPFAM" id="SSF90229">
    <property type="entry name" value="CCCH zinc finger"/>
    <property type="match status" value="2"/>
</dbReference>
<dbReference type="InterPro" id="IPR036855">
    <property type="entry name" value="Znf_CCCH_sf"/>
</dbReference>
<dbReference type="AlphaFoldDB" id="A0A1D1ZLA1"/>